<keyword evidence="2" id="KW-0456">Lyase</keyword>
<sequence>MNSLHFRILNKILQRNFSQAVPRDLTFQYLEGPQKGIAVCGLNRPSAKNAFSRNLLDELHKTIDKISFENKARVFVLRSMVPGAFCSGADLKERATMTPQEVSSFVSNLRYMMTRLHNLQIPIIAAIDGLALGGGLEIALACDIRIASETSKLGLVETKLAILPGAGGTQRLPRIINPSLAKELIFTARIFDGKYAKEIGIVNHVVPQNETEDAAYQKAISISEEILPNGPVAVKMAKLAINKGIEVDLHSGLSIEESCYQHVIPTKDRTEGLNAFKEKRRPEYVGQ</sequence>
<dbReference type="InterPro" id="IPR029045">
    <property type="entry name" value="ClpP/crotonase-like_dom_sf"/>
</dbReference>
<dbReference type="CDD" id="cd06558">
    <property type="entry name" value="crotonase-like"/>
    <property type="match status" value="1"/>
</dbReference>
<dbReference type="GO" id="GO:0004300">
    <property type="term" value="F:enoyl-CoA hydratase activity"/>
    <property type="evidence" value="ECO:0007669"/>
    <property type="project" value="UniProtKB-ARBA"/>
</dbReference>
<proteinExistence type="inferred from homology"/>
<dbReference type="Proteomes" id="UP001154078">
    <property type="component" value="Chromosome 9"/>
</dbReference>
<evidence type="ECO:0000313" key="4">
    <source>
        <dbReference type="EMBL" id="CAH0564259.1"/>
    </source>
</evidence>
<dbReference type="FunFam" id="3.90.226.10:FF:000009">
    <property type="entry name" value="Carnitinyl-CoA dehydratase"/>
    <property type="match status" value="1"/>
</dbReference>
<reference evidence="4" key="1">
    <citation type="submission" date="2021-12" db="EMBL/GenBank/DDBJ databases">
        <authorList>
            <person name="King R."/>
        </authorList>
    </citation>
    <scope>NUCLEOTIDE SEQUENCE</scope>
</reference>
<dbReference type="PANTHER" id="PTHR11941:SF171">
    <property type="entry name" value="SD19268P"/>
    <property type="match status" value="1"/>
</dbReference>
<dbReference type="Gene3D" id="1.10.12.10">
    <property type="entry name" value="Lyase 2-enoyl-coa Hydratase, Chain A, domain 2"/>
    <property type="match status" value="1"/>
</dbReference>
<dbReference type="InterPro" id="IPR014748">
    <property type="entry name" value="Enoyl-CoA_hydra_C"/>
</dbReference>
<comment type="similarity">
    <text evidence="1 3">Belongs to the enoyl-CoA hydratase/isomerase family.</text>
</comment>
<dbReference type="OrthoDB" id="410701at2759"/>
<evidence type="ECO:0000256" key="1">
    <source>
        <dbReference type="ARBA" id="ARBA00005254"/>
    </source>
</evidence>
<dbReference type="PANTHER" id="PTHR11941">
    <property type="entry name" value="ENOYL-COA HYDRATASE-RELATED"/>
    <property type="match status" value="1"/>
</dbReference>
<dbReference type="Gene3D" id="3.90.226.10">
    <property type="entry name" value="2-enoyl-CoA Hydratase, Chain A, domain 1"/>
    <property type="match status" value="1"/>
</dbReference>
<dbReference type="AlphaFoldDB" id="A0A9P0BJ63"/>
<accession>A0A9P0BJ63</accession>
<evidence type="ECO:0000256" key="3">
    <source>
        <dbReference type="RuleBase" id="RU003707"/>
    </source>
</evidence>
<protein>
    <recommendedName>
        <fullName evidence="6">Methylglutaconyl-CoA hydratase, mitochondrial</fullName>
    </recommendedName>
</protein>
<dbReference type="EMBL" id="OV121140">
    <property type="protein sequence ID" value="CAH0564259.1"/>
    <property type="molecule type" value="Genomic_DNA"/>
</dbReference>
<organism evidence="4 5">
    <name type="scientific">Brassicogethes aeneus</name>
    <name type="common">Rape pollen beetle</name>
    <name type="synonym">Meligethes aeneus</name>
    <dbReference type="NCBI Taxonomy" id="1431903"/>
    <lineage>
        <taxon>Eukaryota</taxon>
        <taxon>Metazoa</taxon>
        <taxon>Ecdysozoa</taxon>
        <taxon>Arthropoda</taxon>
        <taxon>Hexapoda</taxon>
        <taxon>Insecta</taxon>
        <taxon>Pterygota</taxon>
        <taxon>Neoptera</taxon>
        <taxon>Endopterygota</taxon>
        <taxon>Coleoptera</taxon>
        <taxon>Polyphaga</taxon>
        <taxon>Cucujiformia</taxon>
        <taxon>Nitidulidae</taxon>
        <taxon>Meligethinae</taxon>
        <taxon>Brassicogethes</taxon>
    </lineage>
</organism>
<dbReference type="GO" id="GO:0006635">
    <property type="term" value="P:fatty acid beta-oxidation"/>
    <property type="evidence" value="ECO:0007669"/>
    <property type="project" value="TreeGrafter"/>
</dbReference>
<evidence type="ECO:0008006" key="6">
    <source>
        <dbReference type="Google" id="ProtNLM"/>
    </source>
</evidence>
<keyword evidence="5" id="KW-1185">Reference proteome</keyword>
<name>A0A9P0BJ63_BRAAE</name>
<dbReference type="InterPro" id="IPR018376">
    <property type="entry name" value="Enoyl-CoA_hyd/isom_CS"/>
</dbReference>
<dbReference type="SUPFAM" id="SSF52096">
    <property type="entry name" value="ClpP/crotonase"/>
    <property type="match status" value="1"/>
</dbReference>
<dbReference type="FunFam" id="1.10.12.10:FF:000001">
    <property type="entry name" value="Probable enoyl-CoA hydratase, mitochondrial"/>
    <property type="match status" value="1"/>
</dbReference>
<gene>
    <name evidence="4" type="ORF">MELIAE_LOCUS12856</name>
</gene>
<dbReference type="PROSITE" id="PS00166">
    <property type="entry name" value="ENOYL_COA_HYDRATASE"/>
    <property type="match status" value="1"/>
</dbReference>
<dbReference type="Pfam" id="PF00378">
    <property type="entry name" value="ECH_1"/>
    <property type="match status" value="1"/>
</dbReference>
<evidence type="ECO:0000313" key="5">
    <source>
        <dbReference type="Proteomes" id="UP001154078"/>
    </source>
</evidence>
<evidence type="ECO:0000256" key="2">
    <source>
        <dbReference type="ARBA" id="ARBA00023239"/>
    </source>
</evidence>
<dbReference type="GO" id="GO:0005739">
    <property type="term" value="C:mitochondrion"/>
    <property type="evidence" value="ECO:0007669"/>
    <property type="project" value="TreeGrafter"/>
</dbReference>
<dbReference type="InterPro" id="IPR001753">
    <property type="entry name" value="Enoyl-CoA_hydra/iso"/>
</dbReference>